<dbReference type="GO" id="GO:0009279">
    <property type="term" value="C:cell outer membrane"/>
    <property type="evidence" value="ECO:0007669"/>
    <property type="project" value="UniProtKB-SubCell"/>
</dbReference>
<dbReference type="AlphaFoldDB" id="A0A7K0EV02"/>
<keyword evidence="17" id="KW-1185">Reference proteome</keyword>
<evidence type="ECO:0000256" key="10">
    <source>
        <dbReference type="PROSITE-ProRule" id="PRU01360"/>
    </source>
</evidence>
<protein>
    <submittedName>
        <fullName evidence="16">SusC/RagA family TonB-linked outer membrane protein</fullName>
    </submittedName>
</protein>
<accession>A0A7K0EV02</accession>
<comment type="similarity">
    <text evidence="10 11">Belongs to the TonB-dependent receptor family.</text>
</comment>
<feature type="signal peptide" evidence="13">
    <location>
        <begin position="1"/>
        <end position="21"/>
    </location>
</feature>
<evidence type="ECO:0000313" key="17">
    <source>
        <dbReference type="Proteomes" id="UP000441754"/>
    </source>
</evidence>
<evidence type="ECO:0000256" key="1">
    <source>
        <dbReference type="ARBA" id="ARBA00004571"/>
    </source>
</evidence>
<evidence type="ECO:0000259" key="15">
    <source>
        <dbReference type="Pfam" id="PF07715"/>
    </source>
</evidence>
<dbReference type="InterPro" id="IPR036942">
    <property type="entry name" value="Beta-barrel_TonB_sf"/>
</dbReference>
<dbReference type="Pfam" id="PF07715">
    <property type="entry name" value="Plug"/>
    <property type="match status" value="1"/>
</dbReference>
<organism evidence="16 17">
    <name type="scientific">Larkinella terrae</name>
    <dbReference type="NCBI Taxonomy" id="2025311"/>
    <lineage>
        <taxon>Bacteria</taxon>
        <taxon>Pseudomonadati</taxon>
        <taxon>Bacteroidota</taxon>
        <taxon>Cytophagia</taxon>
        <taxon>Cytophagales</taxon>
        <taxon>Spirosomataceae</taxon>
        <taxon>Larkinella</taxon>
    </lineage>
</organism>
<feature type="chain" id="PRO_5029658250" evidence="13">
    <location>
        <begin position="22"/>
        <end position="1043"/>
    </location>
</feature>
<dbReference type="InterPro" id="IPR012910">
    <property type="entry name" value="Plug_dom"/>
</dbReference>
<dbReference type="GO" id="GO:0015344">
    <property type="term" value="F:siderophore uptake transmembrane transporter activity"/>
    <property type="evidence" value="ECO:0007669"/>
    <property type="project" value="TreeGrafter"/>
</dbReference>
<evidence type="ECO:0000313" key="16">
    <source>
        <dbReference type="EMBL" id="MRS65640.1"/>
    </source>
</evidence>
<gene>
    <name evidence="16" type="ORF">GJJ30_30390</name>
</gene>
<dbReference type="InterPro" id="IPR039426">
    <property type="entry name" value="TonB-dep_rcpt-like"/>
</dbReference>
<evidence type="ECO:0000256" key="3">
    <source>
        <dbReference type="ARBA" id="ARBA00022452"/>
    </source>
</evidence>
<dbReference type="PROSITE" id="PS52016">
    <property type="entry name" value="TONB_DEPENDENT_REC_3"/>
    <property type="match status" value="1"/>
</dbReference>
<evidence type="ECO:0000256" key="6">
    <source>
        <dbReference type="ARBA" id="ARBA00023077"/>
    </source>
</evidence>
<evidence type="ECO:0000256" key="7">
    <source>
        <dbReference type="ARBA" id="ARBA00023136"/>
    </source>
</evidence>
<dbReference type="InterPro" id="IPR008969">
    <property type="entry name" value="CarboxyPept-like_regulatory"/>
</dbReference>
<dbReference type="EMBL" id="WJXZ01000015">
    <property type="protein sequence ID" value="MRS65640.1"/>
    <property type="molecule type" value="Genomic_DNA"/>
</dbReference>
<evidence type="ECO:0000256" key="8">
    <source>
        <dbReference type="ARBA" id="ARBA00023170"/>
    </source>
</evidence>
<evidence type="ECO:0000256" key="4">
    <source>
        <dbReference type="ARBA" id="ARBA00022692"/>
    </source>
</evidence>
<feature type="domain" description="TonB-dependent receptor plug" evidence="15">
    <location>
        <begin position="118"/>
        <end position="243"/>
    </location>
</feature>
<dbReference type="Gene3D" id="2.170.130.10">
    <property type="entry name" value="TonB-dependent receptor, plug domain"/>
    <property type="match status" value="1"/>
</dbReference>
<keyword evidence="7 10" id="KW-0472">Membrane</keyword>
<comment type="subcellular location">
    <subcellularLocation>
        <location evidence="1 10">Cell outer membrane</location>
        <topology evidence="1 10">Multi-pass membrane protein</topology>
    </subcellularLocation>
</comment>
<dbReference type="PANTHER" id="PTHR30069:SF29">
    <property type="entry name" value="HEMOGLOBIN AND HEMOGLOBIN-HAPTOGLOBIN-BINDING PROTEIN 1-RELATED"/>
    <property type="match status" value="1"/>
</dbReference>
<dbReference type="RefSeq" id="WP_154179001.1">
    <property type="nucleotide sequence ID" value="NZ_WJXZ01000015.1"/>
</dbReference>
<dbReference type="Gene3D" id="2.40.170.20">
    <property type="entry name" value="TonB-dependent receptor, beta-barrel domain"/>
    <property type="match status" value="1"/>
</dbReference>
<dbReference type="Pfam" id="PF13715">
    <property type="entry name" value="CarbopepD_reg_2"/>
    <property type="match status" value="1"/>
</dbReference>
<dbReference type="InterPro" id="IPR023996">
    <property type="entry name" value="TonB-dep_OMP_SusC/RagA"/>
</dbReference>
<evidence type="ECO:0000259" key="14">
    <source>
        <dbReference type="Pfam" id="PF00593"/>
    </source>
</evidence>
<keyword evidence="2 10" id="KW-0813">Transport</keyword>
<dbReference type="SUPFAM" id="SSF49464">
    <property type="entry name" value="Carboxypeptidase regulatory domain-like"/>
    <property type="match status" value="1"/>
</dbReference>
<evidence type="ECO:0000256" key="13">
    <source>
        <dbReference type="SAM" id="SignalP"/>
    </source>
</evidence>
<evidence type="ECO:0000256" key="12">
    <source>
        <dbReference type="SAM" id="MobiDB-lite"/>
    </source>
</evidence>
<keyword evidence="3 10" id="KW-1134">Transmembrane beta strand</keyword>
<dbReference type="InterPro" id="IPR000531">
    <property type="entry name" value="Beta-barrel_TonB"/>
</dbReference>
<dbReference type="GO" id="GO:0044718">
    <property type="term" value="P:siderophore transmembrane transport"/>
    <property type="evidence" value="ECO:0007669"/>
    <property type="project" value="TreeGrafter"/>
</dbReference>
<evidence type="ECO:0000256" key="2">
    <source>
        <dbReference type="ARBA" id="ARBA00022448"/>
    </source>
</evidence>
<dbReference type="InterPro" id="IPR037066">
    <property type="entry name" value="Plug_dom_sf"/>
</dbReference>
<dbReference type="PANTHER" id="PTHR30069">
    <property type="entry name" value="TONB-DEPENDENT OUTER MEMBRANE RECEPTOR"/>
    <property type="match status" value="1"/>
</dbReference>
<keyword evidence="6 11" id="KW-0798">TonB box</keyword>
<dbReference type="OrthoDB" id="9768177at2"/>
<keyword evidence="8" id="KW-0675">Receptor</keyword>
<dbReference type="SUPFAM" id="SSF56935">
    <property type="entry name" value="Porins"/>
    <property type="match status" value="1"/>
</dbReference>
<dbReference type="Proteomes" id="UP000441754">
    <property type="component" value="Unassembled WGS sequence"/>
</dbReference>
<comment type="caution">
    <text evidence="16">The sequence shown here is derived from an EMBL/GenBank/DDBJ whole genome shotgun (WGS) entry which is preliminary data.</text>
</comment>
<evidence type="ECO:0000256" key="11">
    <source>
        <dbReference type="RuleBase" id="RU003357"/>
    </source>
</evidence>
<keyword evidence="4 10" id="KW-0812">Transmembrane</keyword>
<sequence>MRKRLAGFWLMCVLFALPALAQDRTVTGKVTSSDDGSTLPGVSIQLKGTSRGTTTDSDGNYSLPNVPTNARLVFSFIGTATQEIEVGNQSTINVQLKSDASQLSEVVVTAQGIERDRRSLGYSTQDVRGDVLAQRSEPNVLNALQGKLAGVNITPSSGAPGASTNINIRGITSFNGSNQPLIVVDGVIFNNDVNRNPSTDNSLFSAQASNRLADINPESIESINVLKGPAASVLYGSRASAGAIVITTKTGRNMKGKTEVTFNSSFNVQNVYGLPPLQNDYGQGTQNNFVNTSANSWGPKFGGSLTQVTTLQGNTVPYQAYPNNVKDFYNQGSVWQNSFNIASGDERRNYILAVGNTMQKGIVPNSKFDRTNIQVGGETKLQNGLKLSSTVTYVKTAQNGTPVGNGGSAFGQITRIPRSFDLNGTPYQDAQGKSIYYSTTQNHPLWSAYNETMKSQVDRVFGNFQVGYDFTKWLTVSYRVTADTYTDRRKMSFAIGSARGPAGQIIEDMFWRSELNGDLLINAHKDNLFLEGLNANVLLGNNINQRRDQNTTLSAQQLTIPGFYNVSNGSVFTASQENNTMRRLVGYYGQVSLGYQNYLFLELSGRVDQSSTLPKSNNTYFYPAASVSFVPTDAFKLNSNVLSYAKVRASVARVGRDADPYLLNSVFVASSYGNNSASITFPISVGGASLPGFSPSTRIGNNNLTPEFVRSYEFGLNLGLFRNRASLDVAYFDTRSTNQIFNVSVSNSTGYDTRTTNVGALSNKGIELVLNTTPVRLQNGFKWDLVLNITRIRNKVEEIAPGVTQSPITGGAFIGINPSIVVGQPYGVIVGTANARSPQGQYLINPNTGLFVPGIAGQVISNPNPNWTAGLTNTFSYKGLSLSVLFDTRQGGQLYSFGAVDLRGQGHLAVTGIDRDQPRILPGVIEVTNADGSKTYNPNNIQLSAQNYWANLGGLASEAAVFDATVYRLRELALNYSLPASVIGKTPFGAVSIGVSGRNLWFYAPNYMGDPETNTQGAGNIQGLDLNGIPNTRNYGVNLRLTF</sequence>
<keyword evidence="5 13" id="KW-0732">Signal</keyword>
<dbReference type="NCBIfam" id="TIGR04056">
    <property type="entry name" value="OMP_RagA_SusC"/>
    <property type="match status" value="1"/>
</dbReference>
<feature type="domain" description="TonB-dependent receptor-like beta-barrel" evidence="14">
    <location>
        <begin position="419"/>
        <end position="872"/>
    </location>
</feature>
<name>A0A7K0EV02_9BACT</name>
<proteinExistence type="inferred from homology"/>
<keyword evidence="9 10" id="KW-0998">Cell outer membrane</keyword>
<dbReference type="Pfam" id="PF00593">
    <property type="entry name" value="TonB_dep_Rec_b-barrel"/>
    <property type="match status" value="1"/>
</dbReference>
<evidence type="ECO:0000256" key="5">
    <source>
        <dbReference type="ARBA" id="ARBA00022729"/>
    </source>
</evidence>
<evidence type="ECO:0000256" key="9">
    <source>
        <dbReference type="ARBA" id="ARBA00023237"/>
    </source>
</evidence>
<dbReference type="Gene3D" id="2.60.40.1120">
    <property type="entry name" value="Carboxypeptidase-like, regulatory domain"/>
    <property type="match status" value="1"/>
</dbReference>
<feature type="region of interest" description="Disordered" evidence="12">
    <location>
        <begin position="28"/>
        <end position="62"/>
    </location>
</feature>
<feature type="compositionally biased region" description="Low complexity" evidence="12">
    <location>
        <begin position="48"/>
        <end position="59"/>
    </location>
</feature>
<reference evidence="16 17" key="1">
    <citation type="journal article" date="2018" name="Antonie Van Leeuwenhoek">
        <title>Larkinella terrae sp. nov., isolated from soil on Jeju Island, South Korea.</title>
        <authorList>
            <person name="Ten L.N."/>
            <person name="Jeon J."/>
            <person name="Park S.J."/>
            <person name="Park S."/>
            <person name="Lee S.Y."/>
            <person name="Kim M.K."/>
            <person name="Jung H.Y."/>
        </authorList>
    </citation>
    <scope>NUCLEOTIDE SEQUENCE [LARGE SCALE GENOMIC DNA]</scope>
    <source>
        <strain evidence="16 17">KCTC 52001</strain>
    </source>
</reference>